<dbReference type="Pfam" id="PF00090">
    <property type="entry name" value="TSP_1"/>
    <property type="match status" value="1"/>
</dbReference>
<feature type="binding site" evidence="14 16">
    <location>
        <position position="549"/>
    </location>
    <ligand>
        <name>Zn(2+)</name>
        <dbReference type="ChEBI" id="CHEBI:29105"/>
        <note>catalytic</note>
    </ligand>
</feature>
<evidence type="ECO:0000256" key="1">
    <source>
        <dbReference type="ARBA" id="ARBA00004498"/>
    </source>
</evidence>
<dbReference type="InterPro" id="IPR001590">
    <property type="entry name" value="Peptidase_M12B"/>
</dbReference>
<proteinExistence type="predicted"/>
<feature type="transmembrane region" description="Helical" evidence="18">
    <location>
        <begin position="12"/>
        <end position="38"/>
    </location>
</feature>
<feature type="domain" description="Peptidase M12B" evidence="19">
    <location>
        <begin position="404"/>
        <end position="616"/>
    </location>
</feature>
<evidence type="ECO:0000256" key="7">
    <source>
        <dbReference type="ARBA" id="ARBA00022737"/>
    </source>
</evidence>
<feature type="domain" description="GON" evidence="20">
    <location>
        <begin position="1548"/>
        <end position="1743"/>
    </location>
</feature>
<dbReference type="PANTHER" id="PTHR13723">
    <property type="entry name" value="ADAMTS A DISINTEGRIN AND METALLOPROTEASE WITH THROMBOSPONDIN MOTIFS PROTEASE"/>
    <property type="match status" value="1"/>
</dbReference>
<dbReference type="GO" id="GO:0007229">
    <property type="term" value="P:integrin-mediated signaling pathway"/>
    <property type="evidence" value="ECO:0007669"/>
    <property type="project" value="UniProtKB-KW"/>
</dbReference>
<feature type="region of interest" description="Disordered" evidence="17">
    <location>
        <begin position="1014"/>
        <end position="1070"/>
    </location>
</feature>
<keyword evidence="8" id="KW-0378">Hydrolase</keyword>
<dbReference type="GO" id="GO:0030198">
    <property type="term" value="P:extracellular matrix organization"/>
    <property type="evidence" value="ECO:0007669"/>
    <property type="project" value="InterPro"/>
</dbReference>
<feature type="disulfide bond" evidence="15">
    <location>
        <begin position="528"/>
        <end position="611"/>
    </location>
</feature>
<comment type="cofactor">
    <cofactor evidence="14">
        <name>Zn(2+)</name>
        <dbReference type="ChEBI" id="CHEBI:29105"/>
    </cofactor>
    <text evidence="14">Binds 1 zinc ion per subunit.</text>
</comment>
<feature type="binding site" evidence="14">
    <location>
        <position position="611"/>
    </location>
    <ligand>
        <name>Ca(2+)</name>
        <dbReference type="ChEBI" id="CHEBI:29108"/>
        <label>1</label>
    </ligand>
</feature>
<dbReference type="Pfam" id="PF01562">
    <property type="entry name" value="Pep_M12B_propep"/>
    <property type="match status" value="1"/>
</dbReference>
<keyword evidence="2" id="KW-0964">Secreted</keyword>
<keyword evidence="11 15" id="KW-1015">Disulfide bond</keyword>
<dbReference type="Gene3D" id="3.40.1620.60">
    <property type="match status" value="1"/>
</dbReference>
<evidence type="ECO:0000256" key="5">
    <source>
        <dbReference type="ARBA" id="ARBA00022723"/>
    </source>
</evidence>
<dbReference type="PROSITE" id="PS50215">
    <property type="entry name" value="ADAM_MEPRO"/>
    <property type="match status" value="1"/>
</dbReference>
<feature type="disulfide bond" evidence="15">
    <location>
        <begin position="724"/>
        <end position="762"/>
    </location>
</feature>
<dbReference type="InterPro" id="IPR010294">
    <property type="entry name" value="ADAMTS_spacer1"/>
</dbReference>
<evidence type="ECO:0000256" key="3">
    <source>
        <dbReference type="ARBA" id="ARBA00022530"/>
    </source>
</evidence>
<keyword evidence="6" id="KW-0732">Signal</keyword>
<evidence type="ECO:0000256" key="17">
    <source>
        <dbReference type="SAM" id="MobiDB-lite"/>
    </source>
</evidence>
<feature type="binding site" evidence="14 16">
    <location>
        <position position="553"/>
    </location>
    <ligand>
        <name>Zn(2+)</name>
        <dbReference type="ChEBI" id="CHEBI:29105"/>
        <note>catalytic</note>
    </ligand>
</feature>
<dbReference type="Pfam" id="PF17771">
    <property type="entry name" value="ADAMTS_CR_2"/>
    <property type="match status" value="1"/>
</dbReference>
<dbReference type="CDD" id="cd04273">
    <property type="entry name" value="ZnMc_ADAMTS_like"/>
    <property type="match status" value="1"/>
</dbReference>
<dbReference type="Gene3D" id="2.20.100.10">
    <property type="entry name" value="Thrombospondin type-1 (TSP1) repeat"/>
    <property type="match status" value="3"/>
</dbReference>
<dbReference type="InterPro" id="IPR045371">
    <property type="entry name" value="ADAMTS_CR_3"/>
</dbReference>
<feature type="disulfide bond" evidence="15">
    <location>
        <begin position="641"/>
        <end position="663"/>
    </location>
</feature>
<dbReference type="InterPro" id="IPR041645">
    <property type="entry name" value="ADAMTS_CR_2"/>
</dbReference>
<evidence type="ECO:0000256" key="4">
    <source>
        <dbReference type="ARBA" id="ARBA00022670"/>
    </source>
</evidence>
<feature type="compositionally biased region" description="Low complexity" evidence="17">
    <location>
        <begin position="1046"/>
        <end position="1066"/>
    </location>
</feature>
<dbReference type="Pfam" id="PF01421">
    <property type="entry name" value="Reprolysin"/>
    <property type="match status" value="1"/>
</dbReference>
<dbReference type="PROSITE" id="PS50092">
    <property type="entry name" value="TSP1"/>
    <property type="match status" value="4"/>
</dbReference>
<dbReference type="Gene3D" id="3.40.390.10">
    <property type="entry name" value="Collagenase (Catalytic Domain)"/>
    <property type="match status" value="1"/>
</dbReference>
<keyword evidence="5 14" id="KW-0479">Metal-binding</keyword>
<dbReference type="FunFam" id="2.20.100.10:FF:000006">
    <property type="entry name" value="A disintegrin and metalloproteinase with thrombospondin motifs 1"/>
    <property type="match status" value="1"/>
</dbReference>
<evidence type="ECO:0000256" key="10">
    <source>
        <dbReference type="ARBA" id="ARBA00023049"/>
    </source>
</evidence>
<evidence type="ECO:0000256" key="16">
    <source>
        <dbReference type="PROSITE-ProRule" id="PRU00276"/>
    </source>
</evidence>
<dbReference type="InterPro" id="IPR012314">
    <property type="entry name" value="Pept_M12B_GON-ADAMTSs"/>
</dbReference>
<keyword evidence="18" id="KW-0472">Membrane</keyword>
<dbReference type="PROSITE" id="PS51046">
    <property type="entry name" value="GON"/>
    <property type="match status" value="1"/>
</dbReference>
<dbReference type="InterPro" id="IPR002870">
    <property type="entry name" value="Peptidase_M12B_N"/>
</dbReference>
<keyword evidence="21" id="KW-0401">Integrin</keyword>
<dbReference type="Pfam" id="PF08685">
    <property type="entry name" value="GON"/>
    <property type="match status" value="1"/>
</dbReference>
<name>A0A2M3ZKP5_9DIPT</name>
<feature type="disulfide bond" evidence="15">
    <location>
        <begin position="685"/>
        <end position="696"/>
    </location>
</feature>
<dbReference type="Pfam" id="PF05986">
    <property type="entry name" value="ADAMTS_spacer1"/>
    <property type="match status" value="1"/>
</dbReference>
<dbReference type="GO" id="GO:0008270">
    <property type="term" value="F:zinc ion binding"/>
    <property type="evidence" value="ECO:0007669"/>
    <property type="project" value="InterPro"/>
</dbReference>
<feature type="disulfide bond" evidence="15">
    <location>
        <begin position="735"/>
        <end position="747"/>
    </location>
</feature>
<dbReference type="Pfam" id="PF19236">
    <property type="entry name" value="ADAMTS_CR_3"/>
    <property type="match status" value="1"/>
</dbReference>
<feature type="active site" evidence="13 16">
    <location>
        <position position="550"/>
    </location>
</feature>
<keyword evidence="10" id="KW-0482">Metalloprotease</keyword>
<evidence type="ECO:0000256" key="14">
    <source>
        <dbReference type="PIRSR" id="PIRSR613273-2"/>
    </source>
</evidence>
<keyword evidence="18" id="KW-0812">Transmembrane</keyword>
<feature type="binding site" evidence="14">
    <location>
        <position position="407"/>
    </location>
    <ligand>
        <name>Ca(2+)</name>
        <dbReference type="ChEBI" id="CHEBI:29108"/>
        <label>2</label>
    </ligand>
</feature>
<feature type="disulfide bond" evidence="15">
    <location>
        <begin position="486"/>
        <end position="533"/>
    </location>
</feature>
<feature type="region of interest" description="Disordered" evidence="17">
    <location>
        <begin position="86"/>
        <end position="141"/>
    </location>
</feature>
<feature type="binding site" evidence="14 16">
    <location>
        <position position="559"/>
    </location>
    <ligand>
        <name>Zn(2+)</name>
        <dbReference type="ChEBI" id="CHEBI:29105"/>
        <note>catalytic</note>
    </ligand>
</feature>
<feature type="compositionally biased region" description="Low complexity" evidence="17">
    <location>
        <begin position="1014"/>
        <end position="1037"/>
    </location>
</feature>
<dbReference type="SMART" id="SM00209">
    <property type="entry name" value="TSP1"/>
    <property type="match status" value="5"/>
</dbReference>
<evidence type="ECO:0000259" key="20">
    <source>
        <dbReference type="PROSITE" id="PS51046"/>
    </source>
</evidence>
<evidence type="ECO:0000259" key="19">
    <source>
        <dbReference type="PROSITE" id="PS50215"/>
    </source>
</evidence>
<feature type="binding site" description="in inhibited form" evidence="14">
    <location>
        <position position="343"/>
    </location>
    <ligand>
        <name>Zn(2+)</name>
        <dbReference type="ChEBI" id="CHEBI:29105"/>
        <note>catalytic</note>
    </ligand>
</feature>
<feature type="binding site" evidence="14">
    <location>
        <position position="497"/>
    </location>
    <ligand>
        <name>Ca(2+)</name>
        <dbReference type="ChEBI" id="CHEBI:29108"/>
        <label>1</label>
    </ligand>
</feature>
<keyword evidence="9 14" id="KW-0862">Zinc</keyword>
<feature type="disulfide bond" evidence="15">
    <location>
        <begin position="658"/>
        <end position="691"/>
    </location>
</feature>
<feature type="disulfide bond" evidence="15">
    <location>
        <begin position="652"/>
        <end position="672"/>
    </location>
</feature>
<evidence type="ECO:0000256" key="6">
    <source>
        <dbReference type="ARBA" id="ARBA00022729"/>
    </source>
</evidence>
<dbReference type="FunFam" id="2.20.100.10:FF:000005">
    <property type="entry name" value="ADAM metallopeptidase with thrombospondin type 1 motif 9"/>
    <property type="match status" value="1"/>
</dbReference>
<comment type="subcellular location">
    <subcellularLocation>
        <location evidence="1">Secreted</location>
        <location evidence="1">Extracellular space</location>
        <location evidence="1">Extracellular matrix</location>
    </subcellularLocation>
</comment>
<dbReference type="InterPro" id="IPR050439">
    <property type="entry name" value="ADAMTS_ADAMTS-like"/>
</dbReference>
<evidence type="ECO:0000256" key="9">
    <source>
        <dbReference type="ARBA" id="ARBA00022833"/>
    </source>
</evidence>
<evidence type="ECO:0000256" key="8">
    <source>
        <dbReference type="ARBA" id="ARBA00022801"/>
    </source>
</evidence>
<dbReference type="InterPro" id="IPR024079">
    <property type="entry name" value="MetalloPept_cat_dom_sf"/>
</dbReference>
<accession>A0A2M3ZKP5</accession>
<reference evidence="21" key="1">
    <citation type="submission" date="2018-01" db="EMBL/GenBank/DDBJ databases">
        <title>An insight into the sialome of Amazonian anophelines.</title>
        <authorList>
            <person name="Ribeiro J.M."/>
            <person name="Scarpassa V."/>
            <person name="Calvo E."/>
        </authorList>
    </citation>
    <scope>NUCLEOTIDE SEQUENCE</scope>
    <source>
        <tissue evidence="21">Salivary glands</tissue>
    </source>
</reference>
<keyword evidence="3" id="KW-0272">Extracellular matrix</keyword>
<dbReference type="SUPFAM" id="SSF55486">
    <property type="entry name" value="Metalloproteases ('zincins'), catalytic domain"/>
    <property type="match status" value="1"/>
</dbReference>
<protein>
    <submittedName>
        <fullName evidence="21">Putativedisintegrin and metalloproteinase with thrombospondin motifs 9</fullName>
    </submittedName>
</protein>
<organism evidence="21">
    <name type="scientific">Anopheles braziliensis</name>
    <dbReference type="NCBI Taxonomy" id="58242"/>
    <lineage>
        <taxon>Eukaryota</taxon>
        <taxon>Metazoa</taxon>
        <taxon>Ecdysozoa</taxon>
        <taxon>Arthropoda</taxon>
        <taxon>Hexapoda</taxon>
        <taxon>Insecta</taxon>
        <taxon>Pterygota</taxon>
        <taxon>Neoptera</taxon>
        <taxon>Endopterygota</taxon>
        <taxon>Diptera</taxon>
        <taxon>Nematocera</taxon>
        <taxon>Culicoidea</taxon>
        <taxon>Culicidae</taxon>
        <taxon>Anophelinae</taxon>
        <taxon>Anopheles</taxon>
    </lineage>
</organism>
<feature type="region of interest" description="Disordered" evidence="17">
    <location>
        <begin position="362"/>
        <end position="399"/>
    </location>
</feature>
<evidence type="ECO:0000256" key="18">
    <source>
        <dbReference type="SAM" id="Phobius"/>
    </source>
</evidence>
<keyword evidence="12" id="KW-0325">Glycoprotein</keyword>
<dbReference type="SUPFAM" id="SSF82895">
    <property type="entry name" value="TSP-1 type 1 repeat"/>
    <property type="match status" value="3"/>
</dbReference>
<evidence type="ECO:0000256" key="2">
    <source>
        <dbReference type="ARBA" id="ARBA00022525"/>
    </source>
</evidence>
<feature type="disulfide bond" evidence="15">
    <location>
        <begin position="565"/>
        <end position="595"/>
    </location>
</feature>
<keyword evidence="14" id="KW-0106">Calcium</keyword>
<evidence type="ECO:0000256" key="11">
    <source>
        <dbReference type="ARBA" id="ARBA00023157"/>
    </source>
</evidence>
<dbReference type="GO" id="GO:0006508">
    <property type="term" value="P:proteolysis"/>
    <property type="evidence" value="ECO:0007669"/>
    <property type="project" value="UniProtKB-KW"/>
</dbReference>
<dbReference type="InterPro" id="IPR013273">
    <property type="entry name" value="ADAMTS/ADAMTS-like"/>
</dbReference>
<feature type="compositionally biased region" description="Polar residues" evidence="17">
    <location>
        <begin position="125"/>
        <end position="139"/>
    </location>
</feature>
<keyword evidence="18" id="KW-1133">Transmembrane helix</keyword>
<feature type="disulfide bond" evidence="15">
    <location>
        <begin position="508"/>
        <end position="516"/>
    </location>
</feature>
<feature type="disulfide bond" evidence="15">
    <location>
        <begin position="720"/>
        <end position="757"/>
    </location>
</feature>
<evidence type="ECO:0000256" key="12">
    <source>
        <dbReference type="ARBA" id="ARBA00023180"/>
    </source>
</evidence>
<dbReference type="PRINTS" id="PR01857">
    <property type="entry name" value="ADAMTSFAMILY"/>
</dbReference>
<keyword evidence="7" id="KW-0677">Repeat</keyword>
<comment type="caution">
    <text evidence="16">Lacks conserved residue(s) required for the propagation of feature annotation.</text>
</comment>
<dbReference type="GO" id="GO:0004222">
    <property type="term" value="F:metalloendopeptidase activity"/>
    <property type="evidence" value="ECO:0007669"/>
    <property type="project" value="InterPro"/>
</dbReference>
<dbReference type="InterPro" id="IPR036383">
    <property type="entry name" value="TSP1_rpt_sf"/>
</dbReference>
<dbReference type="InterPro" id="IPR000884">
    <property type="entry name" value="TSP1_rpt"/>
</dbReference>
<dbReference type="PANTHER" id="PTHR13723:SF278">
    <property type="entry name" value="ADAM METALLOPEPTIDASE WITH THROMBOSPONDIN TYPE 1 MOTIF A, ISOFORM B"/>
    <property type="match status" value="1"/>
</dbReference>
<dbReference type="Gene3D" id="2.60.120.830">
    <property type="match status" value="1"/>
</dbReference>
<evidence type="ECO:0000256" key="13">
    <source>
        <dbReference type="PIRSR" id="PIRSR613273-1"/>
    </source>
</evidence>
<keyword evidence="4" id="KW-0645">Protease</keyword>
<evidence type="ECO:0000256" key="15">
    <source>
        <dbReference type="PIRSR" id="PIRSR613273-3"/>
    </source>
</evidence>
<evidence type="ECO:0000313" key="21">
    <source>
        <dbReference type="EMBL" id="MBW29099.1"/>
    </source>
</evidence>
<dbReference type="Pfam" id="PF19030">
    <property type="entry name" value="TSP1_ADAMTS"/>
    <property type="match status" value="2"/>
</dbReference>
<feature type="binding site" evidence="14">
    <location>
        <position position="407"/>
    </location>
    <ligand>
        <name>Ca(2+)</name>
        <dbReference type="ChEBI" id="CHEBI:29108"/>
        <label>1</label>
    </ligand>
</feature>
<dbReference type="EMBL" id="GGFM01008348">
    <property type="protein sequence ID" value="MBW29099.1"/>
    <property type="molecule type" value="Transcribed_RNA"/>
</dbReference>
<sequence>MTTRCYSSTRQRISVLIGFVVIVILVAGLVHFISWLGVGQSPTEPWLIRSSTPAAPTVSTTAVSLMHQPGPSPGTGVLVESERVRPFETPPNDTSPDAGSVGQGTVPGELAPERPTNVMRLPQPAGSNSSRTISSVSDGNTSTNSIISNNVGKDGSTELINVTKVTILPLHDDDLLYESKPDAFDGHQWAPNTHRTGVFRSKSSKIWDPHPEYKISAFGMNMHLKLIQDAKFIGKDMKETHVWDNETLRKDEDHLESKQLQACFYKGNVVGDKNSHVRVSLCDGMHGHIRTSNGSFFIEPVENASSSNNNVLHRIQRLSLDKIGFGADRRLEDEGSSITAQDCAVKTEDQIAGRYLEAKQPAMDDSDGKVLPQQQQQQHSGTDSDGVHRRSKRSSSYSSTDEEYTIEVLVAVDNKMQRYHGSALKSYVLTLMSIVSSVYADASIGNSIKIAVSHIMYIHHDLAAQNKSRESGWKGVSATNMLKDFCHLKQTTNFHHDAALILTREQICREPAVNNCETLGLAELGTICRPTACAIVQDNGLSASFTIAHELGHVLGMPHDDDSRCQRYRGNPVLDDRIMSRTIDHNTHPWQWSKCSRHILTEYLEKNPNNCLLNHPTKDLIDLNEKDPKLAGEKFTNNKQCELVFGSGYKICSYMPVCTRLWCSTGDENLGCRTQHMPWADGTECSEGHWCQKGQCVPIDRTALQPQNGGWSHWSSFGPCSRTCGGGIQNRTRECDSPRPRNGGKFCTGVRIDYRACNTQPCPDSRYNFREQQCREHDGQNFDVPNLEQNVRWTSKYGTTAEEQCKLYCRVQDQNLYFLLREKVVDGTPCTFPEDSFDMCINGQCRKAGCDYELDSDAKLDRCGVCNGDNSTCREVHGYLPLAKPTKQHKPPDNMKEFNIPQGATNINITHEGFSKERYLILCSTCDNDWVFNDPKHPPSHNNKHRLFAGVRLEYTTLGNHIERITSAFGRPLREKLTVKLIYQSNYHKVHHQGQVTYSYLIPIYPGAAVYQQHLPQHQQQQQSQHHAHHSSYQPYSHAHHHHGHGQQQPSYSPNSVQQRPQQRQPEPTFSWNMSSWMECDQPCSGKRRRTAICFNADTEQEVSPDNCSESVKPQDLYEPCNTQCKFYWETGRADCSASCGNGTIQVEHRCVRSYLETGMKEYIDSSHCKGIQRPIGSREQCTGSCKEAVWSYSPWNTVTNRPPPPSYRHYSPSHNQLHFLYGVKPNQHMKTVDYQPSVEQKLPQLPPPVHYAYSWKVGPWTNCSAECDGGFKKRVVYCHSSVGQKVDDRYCTNNGTRPPDQINCANVRCPTWSFGQWSQCNEECKRSRQVQCLDHRGKSSDQCATKLKPPTVESCCNFKWRITCTGTCAANGRRTSQLICKQLFPKTPDNPHPLRTGRKVDNKYCANRKRPSGSKLLKKCSKPCPFRWETSPWSKCSVGCGSGRTVRNVTCTNGRKILPKACDAKLKPPNTKTCEAFTHCNWRITKSNRCNCKGKQHRSVKCYDEQLKVESNRCPEGQRPKKYIKCTPPPHCRNAGAGAITRSRTGTYRSCKDAQTRHRTDGEYMIQVNGTSVRIYCHGMATATPIEYLTLSSGPVENYAIYINRRAADANICQVSDRDWTDETNSYGATHYRKIRLQLPTLKVITNDFQFTNSSGKKQSFGSAGDCYSNTGHCPQGDFAINLEGTPFRIRPRTVWKTNGVNAVIKFLVSLKPPYQKVRALCGGYCGSCSVSPETNLYLELI</sequence>